<comment type="caution">
    <text evidence="3">The sequence shown here is derived from an EMBL/GenBank/DDBJ whole genome shotgun (WGS) entry which is preliminary data.</text>
</comment>
<dbReference type="GO" id="GO:0004842">
    <property type="term" value="F:ubiquitin-protein transferase activity"/>
    <property type="evidence" value="ECO:0007669"/>
    <property type="project" value="InterPro"/>
</dbReference>
<proteinExistence type="predicted"/>
<reference evidence="3 4" key="1">
    <citation type="journal article" date="2021" name="MBio">
        <title>A New Model Trypanosomatid, Novymonas esmeraldas: Genomic Perception of Its 'Candidatus Pandoraea novymonadis' Endosymbiont.</title>
        <authorList>
            <person name="Zakharova A."/>
            <person name="Saura A."/>
            <person name="Butenko A."/>
            <person name="Podesvova L."/>
            <person name="Warmusova S."/>
            <person name="Kostygov A.Y."/>
            <person name="Nenarokova A."/>
            <person name="Lukes J."/>
            <person name="Opperdoes F.R."/>
            <person name="Yurchenko V."/>
        </authorList>
    </citation>
    <scope>NUCLEOTIDE SEQUENCE [LARGE SCALE GENOMIC DNA]</scope>
    <source>
        <strain evidence="3 4">E262AT.01</strain>
    </source>
</reference>
<dbReference type="SMART" id="SM00504">
    <property type="entry name" value="Ubox"/>
    <property type="match status" value="1"/>
</dbReference>
<evidence type="ECO:0000259" key="2">
    <source>
        <dbReference type="PROSITE" id="PS51698"/>
    </source>
</evidence>
<dbReference type="Proteomes" id="UP001430356">
    <property type="component" value="Unassembled WGS sequence"/>
</dbReference>
<dbReference type="PROSITE" id="PS51698">
    <property type="entry name" value="U_BOX"/>
    <property type="match status" value="1"/>
</dbReference>
<dbReference type="InterPro" id="IPR052085">
    <property type="entry name" value="WD-SAM-U-box"/>
</dbReference>
<dbReference type="Pfam" id="PF04564">
    <property type="entry name" value="U-box"/>
    <property type="match status" value="1"/>
</dbReference>
<keyword evidence="4" id="KW-1185">Reference proteome</keyword>
<dbReference type="SUPFAM" id="SSF57850">
    <property type="entry name" value="RING/U-box"/>
    <property type="match status" value="1"/>
</dbReference>
<evidence type="ECO:0000256" key="1">
    <source>
        <dbReference type="SAM" id="MobiDB-lite"/>
    </source>
</evidence>
<feature type="compositionally biased region" description="Pro residues" evidence="1">
    <location>
        <begin position="330"/>
        <end position="343"/>
    </location>
</feature>
<sequence>MQPTAAPRMSHAVARLCAAVGHELLPVLLWVSMFGVTRVAPSLVLRLSMALPQVMDVPRLLLWRRPRGDASSTGGGIVAAADAASARLAELISSIPPGSSGGGVGGGDAVLPASWQRLYHRSLEALVSLITYPSRLWSFVIFQDRQHASTAAASAAAAAAAVGVPWRSVVVRHLLRVLTSFTSTWVHASGTMLFDTLVTYLRTHISLWGAGGLVVGDGRLRRGRSGGWRDLLVAACVSTGVNYLVQTCWVAALTSTGELRALPVTRAVGDAAPSSSTPVSDRAQFLLSTLARLGSKDSLYRLGRLVMEADYGFGAVERERPDSTSSSSPPSRPPTASPAPSPPPARVYVCGGSSFVFALSGLRYVCYRDAQQLTTAASSCIADALDLVLRQVRRRSAARRGRVAEAFLQDGPVWRPPGPSTDDVVLTPAASLQLLPVYMANFFIGAGVGLVWRERRHLLAVARRVPVLSEVAQLLFPLPPPPLRLPEALQELSTEYHVLLLHPDGSVEVAAEEPPVTSLPGVSIVAAQELFCPIKRALMCDPVQTVDGFTYDRDVIEEWLRAHDTAPLTNLPLESTTLRVNWQARQQLYDLVLLYTRSSSSGDGHDVGLEGGGTGGGGGGVTRRCAARLA</sequence>
<feature type="domain" description="U-box" evidence="2">
    <location>
        <begin position="525"/>
        <end position="598"/>
    </location>
</feature>
<dbReference type="CDD" id="cd16655">
    <property type="entry name" value="RING-Ubox_WDSUB1-like"/>
    <property type="match status" value="1"/>
</dbReference>
<dbReference type="GO" id="GO:0016567">
    <property type="term" value="P:protein ubiquitination"/>
    <property type="evidence" value="ECO:0007669"/>
    <property type="project" value="InterPro"/>
</dbReference>
<dbReference type="InterPro" id="IPR003613">
    <property type="entry name" value="Ubox_domain"/>
</dbReference>
<dbReference type="InterPro" id="IPR013083">
    <property type="entry name" value="Znf_RING/FYVE/PHD"/>
</dbReference>
<evidence type="ECO:0000313" key="4">
    <source>
        <dbReference type="Proteomes" id="UP001430356"/>
    </source>
</evidence>
<dbReference type="AlphaFoldDB" id="A0AAW0F6P1"/>
<organism evidence="3 4">
    <name type="scientific">Novymonas esmeraldas</name>
    <dbReference type="NCBI Taxonomy" id="1808958"/>
    <lineage>
        <taxon>Eukaryota</taxon>
        <taxon>Discoba</taxon>
        <taxon>Euglenozoa</taxon>
        <taxon>Kinetoplastea</taxon>
        <taxon>Metakinetoplastina</taxon>
        <taxon>Trypanosomatida</taxon>
        <taxon>Trypanosomatidae</taxon>
        <taxon>Novymonas</taxon>
    </lineage>
</organism>
<gene>
    <name evidence="3" type="ORF">NESM_000211200</name>
</gene>
<name>A0AAW0F6P1_9TRYP</name>
<protein>
    <submittedName>
        <fullName evidence="3">U-box domain containing protein</fullName>
    </submittedName>
</protein>
<accession>A0AAW0F6P1</accession>
<evidence type="ECO:0000313" key="3">
    <source>
        <dbReference type="EMBL" id="KAK7201481.1"/>
    </source>
</evidence>
<feature type="region of interest" description="Disordered" evidence="1">
    <location>
        <begin position="317"/>
        <end position="343"/>
    </location>
</feature>
<dbReference type="PANTHER" id="PTHR46573:SF1">
    <property type="entry name" value="WD REPEAT, SAM AND U-BOX DOMAIN-CONTAINING PROTEIN 1"/>
    <property type="match status" value="1"/>
</dbReference>
<dbReference type="EMBL" id="JAECZO010000015">
    <property type="protein sequence ID" value="KAK7201481.1"/>
    <property type="molecule type" value="Genomic_DNA"/>
</dbReference>
<dbReference type="PANTHER" id="PTHR46573">
    <property type="entry name" value="WD REPEAT, SAM AND U-BOX DOMAIN-CONTAINING PROTEIN 1"/>
    <property type="match status" value="1"/>
</dbReference>
<dbReference type="Gene3D" id="3.30.40.10">
    <property type="entry name" value="Zinc/RING finger domain, C3HC4 (zinc finger)"/>
    <property type="match status" value="1"/>
</dbReference>